<gene>
    <name evidence="1" type="ORF">SPACI_038870</name>
</gene>
<protein>
    <recommendedName>
        <fullName evidence="3">Zinc-ribbon domain-containing protein</fullName>
    </recommendedName>
</protein>
<organism evidence="1 2">
    <name type="scientific">Sporomusa acidovorans (strain ATCC 49682 / DSM 3132 / Mol)</name>
    <dbReference type="NCBI Taxonomy" id="1123286"/>
    <lineage>
        <taxon>Bacteria</taxon>
        <taxon>Bacillati</taxon>
        <taxon>Bacillota</taxon>
        <taxon>Negativicutes</taxon>
        <taxon>Selenomonadales</taxon>
        <taxon>Sporomusaceae</taxon>
        <taxon>Sporomusa</taxon>
    </lineage>
</organism>
<dbReference type="InterPro" id="IPR038587">
    <property type="entry name" value="Ribosomal_eL40_sf"/>
</dbReference>
<proteinExistence type="predicted"/>
<reference evidence="1" key="1">
    <citation type="submission" date="2024-05" db="EMBL/GenBank/DDBJ databases">
        <title>Isolation and characterization of Sporomusa carbonis sp. nov., a carboxydotrophic hydrogenogen in the genus of Sporomusa isolated from a charcoal burning pile.</title>
        <authorList>
            <person name="Boeer T."/>
            <person name="Rosenbaum F."/>
            <person name="Eysell L."/>
            <person name="Mueller V."/>
            <person name="Daniel R."/>
            <person name="Poehlein A."/>
        </authorList>
    </citation>
    <scope>NUCLEOTIDE SEQUENCE [LARGE SCALE GENOMIC DNA]</scope>
    <source>
        <strain evidence="1">DSM 3132</strain>
    </source>
</reference>
<accession>A0ABZ3J6T0</accession>
<dbReference type="Proteomes" id="UP000216052">
    <property type="component" value="Chromosome"/>
</dbReference>
<name>A0ABZ3J6T0_SPOA4</name>
<dbReference type="Gene3D" id="4.10.1060.50">
    <property type="match status" value="1"/>
</dbReference>
<sequence>MCFRPSGVVRPVRCPKCGTFNSPNNKSCKKCGYKPEETQKDSADNSAKTSI</sequence>
<keyword evidence="2" id="KW-1185">Reference proteome</keyword>
<evidence type="ECO:0008006" key="3">
    <source>
        <dbReference type="Google" id="ProtNLM"/>
    </source>
</evidence>
<evidence type="ECO:0000313" key="2">
    <source>
        <dbReference type="Proteomes" id="UP000216052"/>
    </source>
</evidence>
<evidence type="ECO:0000313" key="1">
    <source>
        <dbReference type="EMBL" id="XFO73780.1"/>
    </source>
</evidence>
<dbReference type="EMBL" id="CP155571">
    <property type="protein sequence ID" value="XFO73780.1"/>
    <property type="molecule type" value="Genomic_DNA"/>
</dbReference>